<dbReference type="PANTHER" id="PTHR43033:SF1">
    <property type="entry name" value="TRNA(ILE)-LYSIDINE SYNTHASE-RELATED"/>
    <property type="match status" value="1"/>
</dbReference>
<dbReference type="CDD" id="cd01992">
    <property type="entry name" value="TilS_N"/>
    <property type="match status" value="1"/>
</dbReference>
<dbReference type="PANTHER" id="PTHR43033">
    <property type="entry name" value="TRNA(ILE)-LYSIDINE SYNTHASE-RELATED"/>
    <property type="match status" value="1"/>
</dbReference>
<comment type="similarity">
    <text evidence="8">Belongs to the tRNA(Ile)-lysidine synthase family.</text>
</comment>
<dbReference type="SMART" id="SM00977">
    <property type="entry name" value="TilS_C"/>
    <property type="match status" value="1"/>
</dbReference>
<keyword evidence="11" id="KW-1185">Reference proteome</keyword>
<evidence type="ECO:0000256" key="8">
    <source>
        <dbReference type="HAMAP-Rule" id="MF_01161"/>
    </source>
</evidence>
<dbReference type="SUPFAM" id="SSF82829">
    <property type="entry name" value="MesJ substrate recognition domain-like"/>
    <property type="match status" value="1"/>
</dbReference>
<dbReference type="GO" id="GO:0032267">
    <property type="term" value="F:tRNA(Ile)-lysidine synthase activity"/>
    <property type="evidence" value="ECO:0007669"/>
    <property type="project" value="UniProtKB-EC"/>
</dbReference>
<dbReference type="EMBL" id="LHPI01000008">
    <property type="protein sequence ID" value="KOO07676.1"/>
    <property type="molecule type" value="Genomic_DNA"/>
</dbReference>
<dbReference type="InterPro" id="IPR012094">
    <property type="entry name" value="tRNA_Ile_lys_synt"/>
</dbReference>
<dbReference type="HAMAP" id="MF_01161">
    <property type="entry name" value="tRNA_Ile_lys_synt"/>
    <property type="match status" value="1"/>
</dbReference>
<comment type="catalytic activity">
    <reaction evidence="7 8">
        <text>cytidine(34) in tRNA(Ile2) + L-lysine + ATP = lysidine(34) in tRNA(Ile2) + AMP + diphosphate + H(+)</text>
        <dbReference type="Rhea" id="RHEA:43744"/>
        <dbReference type="Rhea" id="RHEA-COMP:10625"/>
        <dbReference type="Rhea" id="RHEA-COMP:10670"/>
        <dbReference type="ChEBI" id="CHEBI:15378"/>
        <dbReference type="ChEBI" id="CHEBI:30616"/>
        <dbReference type="ChEBI" id="CHEBI:32551"/>
        <dbReference type="ChEBI" id="CHEBI:33019"/>
        <dbReference type="ChEBI" id="CHEBI:82748"/>
        <dbReference type="ChEBI" id="CHEBI:83665"/>
        <dbReference type="ChEBI" id="CHEBI:456215"/>
        <dbReference type="EC" id="6.3.4.19"/>
    </reaction>
</comment>
<dbReference type="InterPro" id="IPR012796">
    <property type="entry name" value="Lysidine-tRNA-synth_C"/>
</dbReference>
<evidence type="ECO:0000313" key="11">
    <source>
        <dbReference type="Proteomes" id="UP000037530"/>
    </source>
</evidence>
<evidence type="ECO:0000256" key="7">
    <source>
        <dbReference type="ARBA" id="ARBA00048539"/>
    </source>
</evidence>
<dbReference type="Pfam" id="PF01171">
    <property type="entry name" value="ATP_bind_3"/>
    <property type="match status" value="1"/>
</dbReference>
<evidence type="ECO:0000256" key="3">
    <source>
        <dbReference type="ARBA" id="ARBA00022598"/>
    </source>
</evidence>
<dbReference type="SUPFAM" id="SSF56037">
    <property type="entry name" value="PheT/TilS domain"/>
    <property type="match status" value="1"/>
</dbReference>
<reference evidence="11" key="1">
    <citation type="submission" date="2015-08" db="EMBL/GenBank/DDBJ databases">
        <title>Vibrio galatheae sp. nov., a novel member of the Vibrionaceae family isolated from the Solomon Islands.</title>
        <authorList>
            <person name="Giubergia S."/>
            <person name="Machado H."/>
            <person name="Mateiu R.V."/>
            <person name="Gram L."/>
        </authorList>
    </citation>
    <scope>NUCLEOTIDE SEQUENCE [LARGE SCALE GENOMIC DNA]</scope>
    <source>
        <strain evidence="11">DSM 19134</strain>
    </source>
</reference>
<protein>
    <recommendedName>
        <fullName evidence="8">tRNA(Ile)-lysidine synthase</fullName>
        <ecNumber evidence="8">6.3.4.19</ecNumber>
    </recommendedName>
    <alternativeName>
        <fullName evidence="8">tRNA(Ile)-2-lysyl-cytidine synthase</fullName>
    </alternativeName>
    <alternativeName>
        <fullName evidence="8">tRNA(Ile)-lysidine synthetase</fullName>
    </alternativeName>
</protein>
<dbReference type="GO" id="GO:0005737">
    <property type="term" value="C:cytoplasm"/>
    <property type="evidence" value="ECO:0007669"/>
    <property type="project" value="UniProtKB-SubCell"/>
</dbReference>
<dbReference type="PATRIC" id="fig|171383.3.peg.1962"/>
<evidence type="ECO:0000256" key="6">
    <source>
        <dbReference type="ARBA" id="ARBA00022840"/>
    </source>
</evidence>
<organism evidence="10 11">
    <name type="scientific">Vibrio hepatarius</name>
    <dbReference type="NCBI Taxonomy" id="171383"/>
    <lineage>
        <taxon>Bacteria</taxon>
        <taxon>Pseudomonadati</taxon>
        <taxon>Pseudomonadota</taxon>
        <taxon>Gammaproteobacteria</taxon>
        <taxon>Vibrionales</taxon>
        <taxon>Vibrionaceae</taxon>
        <taxon>Vibrio</taxon>
        <taxon>Vibrio oreintalis group</taxon>
    </lineage>
</organism>
<dbReference type="RefSeq" id="WP_053408879.1">
    <property type="nucleotide sequence ID" value="NZ_DAIPHI010000017.1"/>
</dbReference>
<dbReference type="GO" id="GO:0005524">
    <property type="term" value="F:ATP binding"/>
    <property type="evidence" value="ECO:0007669"/>
    <property type="project" value="UniProtKB-UniRule"/>
</dbReference>
<dbReference type="Gene3D" id="1.20.59.20">
    <property type="match status" value="1"/>
</dbReference>
<dbReference type="AlphaFoldDB" id="A0A0M0I016"/>
<keyword evidence="3 8" id="KW-0436">Ligase</keyword>
<comment type="function">
    <text evidence="8">Ligates lysine onto the cytidine present at position 34 of the AUA codon-specific tRNA(Ile) that contains the anticodon CAU, in an ATP-dependent manner. Cytidine is converted to lysidine, thus changing the amino acid specificity of the tRNA from methionine to isoleucine.</text>
</comment>
<keyword evidence="6 8" id="KW-0067">ATP-binding</keyword>
<dbReference type="GO" id="GO:0006400">
    <property type="term" value="P:tRNA modification"/>
    <property type="evidence" value="ECO:0007669"/>
    <property type="project" value="UniProtKB-UniRule"/>
</dbReference>
<evidence type="ECO:0000313" key="10">
    <source>
        <dbReference type="EMBL" id="KOO07676.1"/>
    </source>
</evidence>
<dbReference type="NCBIfam" id="TIGR02433">
    <property type="entry name" value="lysidine_TilS_C"/>
    <property type="match status" value="1"/>
</dbReference>
<dbReference type="InterPro" id="IPR014729">
    <property type="entry name" value="Rossmann-like_a/b/a_fold"/>
</dbReference>
<dbReference type="Pfam" id="PF09179">
    <property type="entry name" value="TilS"/>
    <property type="match status" value="1"/>
</dbReference>
<dbReference type="EC" id="6.3.4.19" evidence="8"/>
<dbReference type="InterPro" id="IPR015262">
    <property type="entry name" value="tRNA_Ile_lys_synt_subst-bd"/>
</dbReference>
<gene>
    <name evidence="8" type="primary">tilS</name>
    <name evidence="10" type="ORF">AKJ31_09600</name>
</gene>
<evidence type="ECO:0000259" key="9">
    <source>
        <dbReference type="SMART" id="SM00977"/>
    </source>
</evidence>
<comment type="domain">
    <text evidence="8">The N-terminal region contains the highly conserved SGGXDS motif, predicted to be a P-loop motif involved in ATP binding.</text>
</comment>
<keyword evidence="4 8" id="KW-0819">tRNA processing</keyword>
<dbReference type="SUPFAM" id="SSF52402">
    <property type="entry name" value="Adenine nucleotide alpha hydrolases-like"/>
    <property type="match status" value="1"/>
</dbReference>
<dbReference type="NCBIfam" id="TIGR02432">
    <property type="entry name" value="lysidine_TilS_N"/>
    <property type="match status" value="1"/>
</dbReference>
<feature type="domain" description="Lysidine-tRNA(Ile) synthetase C-terminal" evidence="9">
    <location>
        <begin position="363"/>
        <end position="432"/>
    </location>
</feature>
<keyword evidence="5 8" id="KW-0547">Nucleotide-binding</keyword>
<comment type="caution">
    <text evidence="10">The sequence shown here is derived from an EMBL/GenBank/DDBJ whole genome shotgun (WGS) entry which is preliminary data.</text>
</comment>
<comment type="subcellular location">
    <subcellularLocation>
        <location evidence="1 8">Cytoplasm</location>
    </subcellularLocation>
</comment>
<name>A0A0M0I016_9VIBR</name>
<proteinExistence type="inferred from homology"/>
<dbReference type="STRING" id="171383.AKJ31_09600"/>
<keyword evidence="2 8" id="KW-0963">Cytoplasm</keyword>
<evidence type="ECO:0000256" key="1">
    <source>
        <dbReference type="ARBA" id="ARBA00004496"/>
    </source>
</evidence>
<accession>A0A0M0I016</accession>
<dbReference type="Gene3D" id="3.40.50.620">
    <property type="entry name" value="HUPs"/>
    <property type="match status" value="1"/>
</dbReference>
<dbReference type="InterPro" id="IPR011063">
    <property type="entry name" value="TilS/TtcA_N"/>
</dbReference>
<evidence type="ECO:0000256" key="5">
    <source>
        <dbReference type="ARBA" id="ARBA00022741"/>
    </source>
</evidence>
<evidence type="ECO:0000256" key="4">
    <source>
        <dbReference type="ARBA" id="ARBA00022694"/>
    </source>
</evidence>
<dbReference type="InterPro" id="IPR012795">
    <property type="entry name" value="tRNA_Ile_lys_synt_N"/>
</dbReference>
<dbReference type="Pfam" id="PF11734">
    <property type="entry name" value="TilS_C"/>
    <property type="match status" value="1"/>
</dbReference>
<evidence type="ECO:0000256" key="2">
    <source>
        <dbReference type="ARBA" id="ARBA00022490"/>
    </source>
</evidence>
<dbReference type="Proteomes" id="UP000037530">
    <property type="component" value="Unassembled WGS sequence"/>
</dbReference>
<sequence length="439" mass="49274">MNLYQTFSTIIDRYYAPNTRIVLAFSGGVDSRVLLDLLAQYKDEKQADCLAVYVHHGLSSNADDWLAKCQTWAIQSGIDFIAEHVQLNSNGESLEACAREARYQALRQHLDANDLLLTGQHSDDQVETFLLALKRGSGPKGLSAMGEATALGAATIVRPLLSVSRAQIERYALQQGLQWVEDESNQDTRFDRNFIRHQISPLLTQRWPHFAQSVNRSAQLCAEQELLIEELLQDKLQAGVAKDGSLDITLLSSVSELSRARLIRMWLAQQNIRMPSREHLGQIWHQVALAKQDANPSLNLADGQVRRFSNRLYTVTKYADITDWQSAVTINQVLSLPDNLGHLLLKSCSAGHLSQHALAQGELKITFNPEGLSAHPAERGHSRKLKKLFQEYGVPSWQRRRMPILMCGDNVAAIADLFIDHQFTGQDCELIWDKCSIVV</sequence>
<dbReference type="OrthoDB" id="9807403at2"/>
<feature type="binding site" evidence="8">
    <location>
        <begin position="26"/>
        <end position="31"/>
    </location>
    <ligand>
        <name>ATP</name>
        <dbReference type="ChEBI" id="CHEBI:30616"/>
    </ligand>
</feature>